<evidence type="ECO:0000313" key="7">
    <source>
        <dbReference type="Proteomes" id="UP000318288"/>
    </source>
</evidence>
<sequence>MSYWRTRIERKTTVATRALLPKMLATGKSAHRTFVSRSMLSKLGCCYRLVIVAIVFSSVLRCAEAQTNPLTLTQQLQQEPPEQLVVEARESGNIVRGAILFHQGNINCAKCHQSASEKDRLAPILGKLGKDVADASLVESILDPSKSISKGFETLNVLTAGGRVISGLVVSQDDNMVVLRDTQNIDKLYRVPQANIEQTIPGRVSVMPSGLADQLSGRQQFLDLLRYVIDVKERGSAKATTQVQAAPVRELTSEMKGLVLIQARNCAACHESSLMESLPVAHQGPNLKWSAQRLSPQYLARFISDPHQTKPGTNMPSLMGQIDQAGRTEAAEAIVHFLLSISGARVPEEAAEVDHDSIESGRSLFHSVGCVACHSPRDEDAVEQPRSDSVRMDSVPMGELRTKYSSQALVAFLEDPHSARPSGRMPNMQLTHREASVLASYLLQNDEMLTAVMGKPWAVDAKLANKGQQLFAKLNCAECHAGIVDSNSASDRFVKLSDVHNSKGCLSNEPGNWPDFGLSEVETKNIRAALSNGIGVLDSQQTIDFTLASLRCTACHSRDNLGGVSEERHEHFQTTNLNLGEQGRIPPPLTGVGAKLNPKWMRDVLVNGRSIRPYMKTRMPKYGEKNIEHLVELFQAADQLSETKFATAHDLNESRKTGLNLVGDQGLNCAACHTYQYKLSDTMPAVDLTEMAQRLKKDWFYQYMLAPQKFSPNTVMPSYWPGGVALRSDIAGDPEDQVESIWQYLLEGRQARAPAGVIKEPLEIVVADEARVLRRQYPEIGKRGIGVGYPGGVNLAYDAQQMRLATIWKGEFVDPAAAWYGQGSGDVRPMGPAIQLAKGPELIDATKPIITDNRRPSTHQFKGYFLDKQRRPTMRYAFGSIDVEDYFREFKDDTTGQIQLRRRVSLTSPEELAQLRFRLAQSGRVEKETGDGYRIGKGLTIKVVSGQTPKIADGDLLYLPLKLVPQQTQEIVIEYLWE</sequence>
<dbReference type="GO" id="GO:0009055">
    <property type="term" value="F:electron transfer activity"/>
    <property type="evidence" value="ECO:0007669"/>
    <property type="project" value="InterPro"/>
</dbReference>
<dbReference type="Proteomes" id="UP000318288">
    <property type="component" value="Unassembled WGS sequence"/>
</dbReference>
<feature type="domain" description="Cytochrome c" evidence="5">
    <location>
        <begin position="92"/>
        <end position="186"/>
    </location>
</feature>
<protein>
    <submittedName>
        <fullName evidence="6">Cytochrome c</fullName>
    </submittedName>
</protein>
<name>A0A5C6F1Q8_9BACT</name>
<dbReference type="EMBL" id="SJPW01000004">
    <property type="protein sequence ID" value="TWU54317.1"/>
    <property type="molecule type" value="Genomic_DNA"/>
</dbReference>
<evidence type="ECO:0000256" key="2">
    <source>
        <dbReference type="ARBA" id="ARBA00022723"/>
    </source>
</evidence>
<gene>
    <name evidence="6" type="ORF">Poly51_30340</name>
</gene>
<dbReference type="InterPro" id="IPR036909">
    <property type="entry name" value="Cyt_c-like_dom_sf"/>
</dbReference>
<evidence type="ECO:0000259" key="5">
    <source>
        <dbReference type="PROSITE" id="PS51007"/>
    </source>
</evidence>
<feature type="domain" description="Cytochrome c" evidence="5">
    <location>
        <begin position="528"/>
        <end position="638"/>
    </location>
</feature>
<dbReference type="PROSITE" id="PS51007">
    <property type="entry name" value="CYTC"/>
    <property type="match status" value="4"/>
</dbReference>
<dbReference type="Pfam" id="PF00034">
    <property type="entry name" value="Cytochrom_C"/>
    <property type="match status" value="1"/>
</dbReference>
<dbReference type="Gene3D" id="1.10.760.10">
    <property type="entry name" value="Cytochrome c-like domain"/>
    <property type="match status" value="5"/>
</dbReference>
<dbReference type="SUPFAM" id="SSF46626">
    <property type="entry name" value="Cytochrome c"/>
    <property type="match status" value="4"/>
</dbReference>
<evidence type="ECO:0000256" key="1">
    <source>
        <dbReference type="ARBA" id="ARBA00022617"/>
    </source>
</evidence>
<keyword evidence="1 4" id="KW-0349">Heme</keyword>
<dbReference type="InterPro" id="IPR009056">
    <property type="entry name" value="Cyt_c-like_dom"/>
</dbReference>
<feature type="domain" description="Cytochrome c" evidence="5">
    <location>
        <begin position="356"/>
        <end position="446"/>
    </location>
</feature>
<feature type="domain" description="Cytochrome c" evidence="5">
    <location>
        <begin position="252"/>
        <end position="342"/>
    </location>
</feature>
<keyword evidence="2 4" id="KW-0479">Metal-binding</keyword>
<dbReference type="GO" id="GO:0020037">
    <property type="term" value="F:heme binding"/>
    <property type="evidence" value="ECO:0007669"/>
    <property type="project" value="InterPro"/>
</dbReference>
<organism evidence="6 7">
    <name type="scientific">Rubripirellula tenax</name>
    <dbReference type="NCBI Taxonomy" id="2528015"/>
    <lineage>
        <taxon>Bacteria</taxon>
        <taxon>Pseudomonadati</taxon>
        <taxon>Planctomycetota</taxon>
        <taxon>Planctomycetia</taxon>
        <taxon>Pirellulales</taxon>
        <taxon>Pirellulaceae</taxon>
        <taxon>Rubripirellula</taxon>
    </lineage>
</organism>
<keyword evidence="3 4" id="KW-0408">Iron</keyword>
<keyword evidence="7" id="KW-1185">Reference proteome</keyword>
<evidence type="ECO:0000256" key="3">
    <source>
        <dbReference type="ARBA" id="ARBA00023004"/>
    </source>
</evidence>
<evidence type="ECO:0000313" key="6">
    <source>
        <dbReference type="EMBL" id="TWU54317.1"/>
    </source>
</evidence>
<proteinExistence type="predicted"/>
<accession>A0A5C6F1Q8</accession>
<comment type="caution">
    <text evidence="6">The sequence shown here is derived from an EMBL/GenBank/DDBJ whole genome shotgun (WGS) entry which is preliminary data.</text>
</comment>
<dbReference type="SUPFAM" id="SSF48695">
    <property type="entry name" value="Multiheme cytochromes"/>
    <property type="match status" value="1"/>
</dbReference>
<dbReference type="PANTHER" id="PTHR33546:SF1">
    <property type="entry name" value="LARGE, MULTIFUNCTIONAL SECRETED PROTEIN"/>
    <property type="match status" value="1"/>
</dbReference>
<dbReference type="PANTHER" id="PTHR33546">
    <property type="entry name" value="LARGE, MULTIFUNCTIONAL SECRETED PROTEIN-RELATED"/>
    <property type="match status" value="1"/>
</dbReference>
<dbReference type="AlphaFoldDB" id="A0A5C6F1Q8"/>
<dbReference type="GO" id="GO:0046872">
    <property type="term" value="F:metal ion binding"/>
    <property type="evidence" value="ECO:0007669"/>
    <property type="project" value="UniProtKB-KW"/>
</dbReference>
<reference evidence="6 7" key="1">
    <citation type="submission" date="2019-02" db="EMBL/GenBank/DDBJ databases">
        <title>Deep-cultivation of Planctomycetes and their phenomic and genomic characterization uncovers novel biology.</title>
        <authorList>
            <person name="Wiegand S."/>
            <person name="Jogler M."/>
            <person name="Boedeker C."/>
            <person name="Pinto D."/>
            <person name="Vollmers J."/>
            <person name="Rivas-Marin E."/>
            <person name="Kohn T."/>
            <person name="Peeters S.H."/>
            <person name="Heuer A."/>
            <person name="Rast P."/>
            <person name="Oberbeckmann S."/>
            <person name="Bunk B."/>
            <person name="Jeske O."/>
            <person name="Meyerdierks A."/>
            <person name="Storesund J.E."/>
            <person name="Kallscheuer N."/>
            <person name="Luecker S."/>
            <person name="Lage O.M."/>
            <person name="Pohl T."/>
            <person name="Merkel B.J."/>
            <person name="Hornburger P."/>
            <person name="Mueller R.-W."/>
            <person name="Bruemmer F."/>
            <person name="Labrenz M."/>
            <person name="Spormann A.M."/>
            <person name="Op Den Camp H."/>
            <person name="Overmann J."/>
            <person name="Amann R."/>
            <person name="Jetten M.S.M."/>
            <person name="Mascher T."/>
            <person name="Medema M.H."/>
            <person name="Devos D.P."/>
            <person name="Kaster A.-K."/>
            <person name="Ovreas L."/>
            <person name="Rohde M."/>
            <person name="Galperin M.Y."/>
            <person name="Jogler C."/>
        </authorList>
    </citation>
    <scope>NUCLEOTIDE SEQUENCE [LARGE SCALE GENOMIC DNA]</scope>
    <source>
        <strain evidence="6 7">Poly51</strain>
    </source>
</reference>
<evidence type="ECO:0000256" key="4">
    <source>
        <dbReference type="PROSITE-ProRule" id="PRU00433"/>
    </source>
</evidence>
<dbReference type="InterPro" id="IPR036280">
    <property type="entry name" value="Multihaem_cyt_sf"/>
</dbReference>